<sequence length="129" mass="15208">MDNEEENKAEDEEGENDWLYELLKEESEEESDEEEESELAEEEDMDKGKIFFINTLFKEKKSEEEIPIKCEDPGPCLITCKIRGEKEQKEAWKARKEKNRATGQKQSYSVKYRELTPRGHYPRLGVAEL</sequence>
<keyword evidence="3" id="KW-1185">Reference proteome</keyword>
<evidence type="ECO:0000256" key="1">
    <source>
        <dbReference type="SAM" id="MobiDB-lite"/>
    </source>
</evidence>
<name>A0ABU6RVW5_9FABA</name>
<feature type="compositionally biased region" description="Acidic residues" evidence="1">
    <location>
        <begin position="1"/>
        <end position="18"/>
    </location>
</feature>
<feature type="region of interest" description="Disordered" evidence="1">
    <location>
        <begin position="1"/>
        <end position="46"/>
    </location>
</feature>
<comment type="caution">
    <text evidence="2">The sequence shown here is derived from an EMBL/GenBank/DDBJ whole genome shotgun (WGS) entry which is preliminary data.</text>
</comment>
<reference evidence="2 3" key="1">
    <citation type="journal article" date="2023" name="Plants (Basel)">
        <title>Bridging the Gap: Combining Genomics and Transcriptomics Approaches to Understand Stylosanthes scabra, an Orphan Legume from the Brazilian Caatinga.</title>
        <authorList>
            <person name="Ferreira-Neto J.R.C."/>
            <person name="da Silva M.D."/>
            <person name="Binneck E."/>
            <person name="de Melo N.F."/>
            <person name="da Silva R.H."/>
            <person name="de Melo A.L.T.M."/>
            <person name="Pandolfi V."/>
            <person name="Bustamante F.O."/>
            <person name="Brasileiro-Vidal A.C."/>
            <person name="Benko-Iseppon A.M."/>
        </authorList>
    </citation>
    <scope>NUCLEOTIDE SEQUENCE [LARGE SCALE GENOMIC DNA]</scope>
    <source>
        <tissue evidence="2">Leaves</tissue>
    </source>
</reference>
<feature type="non-terminal residue" evidence="2">
    <location>
        <position position="129"/>
    </location>
</feature>
<accession>A0ABU6RVW5</accession>
<organism evidence="2 3">
    <name type="scientific">Stylosanthes scabra</name>
    <dbReference type="NCBI Taxonomy" id="79078"/>
    <lineage>
        <taxon>Eukaryota</taxon>
        <taxon>Viridiplantae</taxon>
        <taxon>Streptophyta</taxon>
        <taxon>Embryophyta</taxon>
        <taxon>Tracheophyta</taxon>
        <taxon>Spermatophyta</taxon>
        <taxon>Magnoliopsida</taxon>
        <taxon>eudicotyledons</taxon>
        <taxon>Gunneridae</taxon>
        <taxon>Pentapetalae</taxon>
        <taxon>rosids</taxon>
        <taxon>fabids</taxon>
        <taxon>Fabales</taxon>
        <taxon>Fabaceae</taxon>
        <taxon>Papilionoideae</taxon>
        <taxon>50 kb inversion clade</taxon>
        <taxon>dalbergioids sensu lato</taxon>
        <taxon>Dalbergieae</taxon>
        <taxon>Pterocarpus clade</taxon>
        <taxon>Stylosanthes</taxon>
    </lineage>
</organism>
<evidence type="ECO:0000313" key="3">
    <source>
        <dbReference type="Proteomes" id="UP001341840"/>
    </source>
</evidence>
<gene>
    <name evidence="2" type="ORF">PIB30_096059</name>
</gene>
<dbReference type="Proteomes" id="UP001341840">
    <property type="component" value="Unassembled WGS sequence"/>
</dbReference>
<dbReference type="EMBL" id="JASCZI010032452">
    <property type="protein sequence ID" value="MED6128271.1"/>
    <property type="molecule type" value="Genomic_DNA"/>
</dbReference>
<evidence type="ECO:0000313" key="2">
    <source>
        <dbReference type="EMBL" id="MED6128271.1"/>
    </source>
</evidence>
<protein>
    <submittedName>
        <fullName evidence="2">Uncharacterized protein</fullName>
    </submittedName>
</protein>
<proteinExistence type="predicted"/>
<feature type="compositionally biased region" description="Acidic residues" evidence="1">
    <location>
        <begin position="26"/>
        <end position="45"/>
    </location>
</feature>